<dbReference type="EMBL" id="VDCQ01000005">
    <property type="protein sequence ID" value="TNJ67266.1"/>
    <property type="molecule type" value="Genomic_DNA"/>
</dbReference>
<reference evidence="2 3" key="1">
    <citation type="submission" date="2019-05" db="EMBL/GenBank/DDBJ databases">
        <title>We sequenced the genome of Paenibacillus hemerocallicola KCTC 33185 for further insight into its adaptation and study the phylogeny of Paenibacillus.</title>
        <authorList>
            <person name="Narsing Rao M.P."/>
        </authorList>
    </citation>
    <scope>NUCLEOTIDE SEQUENCE [LARGE SCALE GENOMIC DNA]</scope>
    <source>
        <strain evidence="2 3">KCTC 33185</strain>
    </source>
</reference>
<dbReference type="GO" id="GO:0045892">
    <property type="term" value="P:negative regulation of DNA-templated transcription"/>
    <property type="evidence" value="ECO:0007669"/>
    <property type="project" value="TreeGrafter"/>
</dbReference>
<comment type="caution">
    <text evidence="2">The sequence shown here is derived from an EMBL/GenBank/DDBJ whole genome shotgun (WGS) entry which is preliminary data.</text>
</comment>
<dbReference type="InterPro" id="IPR029016">
    <property type="entry name" value="GAF-like_dom_sf"/>
</dbReference>
<dbReference type="PANTHER" id="PTHR30136">
    <property type="entry name" value="HELIX-TURN-HELIX TRANSCRIPTIONAL REGULATOR, ICLR FAMILY"/>
    <property type="match status" value="1"/>
</dbReference>
<evidence type="ECO:0000313" key="2">
    <source>
        <dbReference type="EMBL" id="TNJ67266.1"/>
    </source>
</evidence>
<evidence type="ECO:0000259" key="1">
    <source>
        <dbReference type="PROSITE" id="PS51078"/>
    </source>
</evidence>
<name>A0A5C4TF30_9BACL</name>
<accession>A0A5C4TF30</accession>
<dbReference type="Proteomes" id="UP000307943">
    <property type="component" value="Unassembled WGS sequence"/>
</dbReference>
<dbReference type="PROSITE" id="PS51078">
    <property type="entry name" value="ICLR_ED"/>
    <property type="match status" value="1"/>
</dbReference>
<dbReference type="InterPro" id="IPR014757">
    <property type="entry name" value="Tscrpt_reg_IclR_C"/>
</dbReference>
<feature type="domain" description="IclR-ED" evidence="1">
    <location>
        <begin position="103"/>
        <end position="215"/>
    </location>
</feature>
<sequence>MFIFTTDCLPWRNCNSARWAREKSIMPRSCGFCLRPAMTATSAANGSTGSLMKIIFRGRSRRCGNTRHYLPEGDDFLKQNRKPPRTHRNGIIKHQIAGDDSILSFELGAVYTNSTDLTVERKKILIELVERTGLTTHLAVLDKDAVLYLVHVEPDHRQYLSGAVGQRGAIYHTALGKSLTAWLPREKVAALLATCSFEKKTDRTIDSLERFLEQL</sequence>
<dbReference type="Pfam" id="PF01614">
    <property type="entry name" value="IclR_C"/>
    <property type="match status" value="1"/>
</dbReference>
<dbReference type="PANTHER" id="PTHR30136:SF24">
    <property type="entry name" value="HTH-TYPE TRANSCRIPTIONAL REPRESSOR ALLR"/>
    <property type="match status" value="1"/>
</dbReference>
<proteinExistence type="predicted"/>
<protein>
    <recommendedName>
        <fullName evidence="1">IclR-ED domain-containing protein</fullName>
    </recommendedName>
</protein>
<dbReference type="SUPFAM" id="SSF55781">
    <property type="entry name" value="GAF domain-like"/>
    <property type="match status" value="1"/>
</dbReference>
<dbReference type="Gene3D" id="3.30.450.40">
    <property type="match status" value="1"/>
</dbReference>
<gene>
    <name evidence="2" type="ORF">FE784_04680</name>
</gene>
<dbReference type="GO" id="GO:0003677">
    <property type="term" value="F:DNA binding"/>
    <property type="evidence" value="ECO:0007669"/>
    <property type="project" value="TreeGrafter"/>
</dbReference>
<dbReference type="AlphaFoldDB" id="A0A5C4TF30"/>
<evidence type="ECO:0000313" key="3">
    <source>
        <dbReference type="Proteomes" id="UP000307943"/>
    </source>
</evidence>
<dbReference type="InterPro" id="IPR050707">
    <property type="entry name" value="HTH_MetabolicPath_Reg"/>
</dbReference>
<dbReference type="OrthoDB" id="9791752at2"/>
<dbReference type="GO" id="GO:0003700">
    <property type="term" value="F:DNA-binding transcription factor activity"/>
    <property type="evidence" value="ECO:0007669"/>
    <property type="project" value="TreeGrafter"/>
</dbReference>
<organism evidence="2 3">
    <name type="scientific">Paenibacillus hemerocallicola</name>
    <dbReference type="NCBI Taxonomy" id="1172614"/>
    <lineage>
        <taxon>Bacteria</taxon>
        <taxon>Bacillati</taxon>
        <taxon>Bacillota</taxon>
        <taxon>Bacilli</taxon>
        <taxon>Bacillales</taxon>
        <taxon>Paenibacillaceae</taxon>
        <taxon>Paenibacillus</taxon>
    </lineage>
</organism>
<keyword evidence="3" id="KW-1185">Reference proteome</keyword>